<dbReference type="GO" id="GO:0032259">
    <property type="term" value="P:methylation"/>
    <property type="evidence" value="ECO:0007669"/>
    <property type="project" value="UniProtKB-KW"/>
</dbReference>
<keyword evidence="1" id="KW-0489">Methyltransferase</keyword>
<evidence type="ECO:0000313" key="2">
    <source>
        <dbReference type="Proteomes" id="UP000297475"/>
    </source>
</evidence>
<dbReference type="OrthoDB" id="9811915at2"/>
<organism evidence="1 2">
    <name type="scientific">Natronospirillum operosum</name>
    <dbReference type="NCBI Taxonomy" id="2759953"/>
    <lineage>
        <taxon>Bacteria</taxon>
        <taxon>Pseudomonadati</taxon>
        <taxon>Pseudomonadota</taxon>
        <taxon>Gammaproteobacteria</taxon>
        <taxon>Oceanospirillales</taxon>
        <taxon>Natronospirillaceae</taxon>
        <taxon>Natronospirillum</taxon>
    </lineage>
</organism>
<name>A0A4Z0W8H9_9GAMM</name>
<accession>A0A4Z0W8H9</accession>
<keyword evidence="1" id="KW-0808">Transferase</keyword>
<dbReference type="Gene3D" id="3.40.50.150">
    <property type="entry name" value="Vaccinia Virus protein VP39"/>
    <property type="match status" value="1"/>
</dbReference>
<dbReference type="RefSeq" id="WP_135484024.1">
    <property type="nucleotide sequence ID" value="NZ_SRMF01000006.1"/>
</dbReference>
<dbReference type="Proteomes" id="UP000297475">
    <property type="component" value="Unassembled WGS sequence"/>
</dbReference>
<dbReference type="SUPFAM" id="SSF53335">
    <property type="entry name" value="S-adenosyl-L-methionine-dependent methyltransferases"/>
    <property type="match status" value="1"/>
</dbReference>
<keyword evidence="2" id="KW-1185">Reference proteome</keyword>
<reference evidence="1 2" key="1">
    <citation type="submission" date="2019-04" db="EMBL/GenBank/DDBJ databases">
        <title>Natronospirillum operosus gen. nov., sp. nov., a haloalkaliphilic satellite isolated from decaying biomass of laboratory culture of cyanobacterium Geitlerinema sp. and proposal of Natronospirillaceae fam. nov. and Saccharospirillaceae fam. nov.</title>
        <authorList>
            <person name="Kevbrin V."/>
            <person name="Boltyanskaya Y."/>
            <person name="Koziaeva V."/>
            <person name="Grouzdev D.S."/>
            <person name="Park M."/>
            <person name="Cho J."/>
        </authorList>
    </citation>
    <scope>NUCLEOTIDE SEQUENCE [LARGE SCALE GENOMIC DNA]</scope>
    <source>
        <strain evidence="1 2">G-116</strain>
    </source>
</reference>
<dbReference type="AlphaFoldDB" id="A0A4Z0W8H9"/>
<proteinExistence type="predicted"/>
<dbReference type="InterPro" id="IPR029063">
    <property type="entry name" value="SAM-dependent_MTases_sf"/>
</dbReference>
<protein>
    <submittedName>
        <fullName evidence="1">Class I SAM-dependent methyltransferase</fullName>
    </submittedName>
</protein>
<gene>
    <name evidence="1" type="ORF">E4656_14550</name>
</gene>
<evidence type="ECO:0000313" key="1">
    <source>
        <dbReference type="EMBL" id="TGG92095.1"/>
    </source>
</evidence>
<sequence>MKTAGEFRSDDVTAVEETAALQGQLRAGAQAIPVWVRHASKYSAAVTAIDDSALTPGDYDALTLALPGDEVSTGHCRLLIDPSLDGTALRLVALEGIVDFEKLLFSQRFDCLDQAARNVPLVLGYRRNLDAAFRDHVADLSYDLSVYRNLFDRLDEEYRHEPPAVAEALQQGIIEHLGPQMTASLDAYICQLPELTADFSGEQHGHHGYYLRKQIWGALLTSPFLARTNLKPRGYIGDSEMMQMCYRHQHEGGSTFGKLMHFHPVDAAAAQAVRNRRQLVPRLARQLADRLALPATERLKTLSVACGPAMELNDLFLSAEDCQRFHCSLLDQDQQALTEATVQIQSLEARFGQPLSVDLIQESVRTLLATRVLRARWGDFHFIYSMGLFDYLTPPVAEAVLRKLYALLLPGGEMVIGNFHVDNPTRLYMDYWMDWPLYYRTEQEFLDLASSLEGLKAWIDYDETGVQMLLRIRKADP</sequence>
<dbReference type="EMBL" id="SRMF01000006">
    <property type="protein sequence ID" value="TGG92095.1"/>
    <property type="molecule type" value="Genomic_DNA"/>
</dbReference>
<dbReference type="GO" id="GO:0008168">
    <property type="term" value="F:methyltransferase activity"/>
    <property type="evidence" value="ECO:0007669"/>
    <property type="project" value="UniProtKB-KW"/>
</dbReference>
<comment type="caution">
    <text evidence="1">The sequence shown here is derived from an EMBL/GenBank/DDBJ whole genome shotgun (WGS) entry which is preliminary data.</text>
</comment>